<name>A0A1M6H1A5_9FIRM</name>
<gene>
    <name evidence="2" type="ORF">SAMN02745219_01885</name>
</gene>
<dbReference type="Proteomes" id="UP000184529">
    <property type="component" value="Unassembled WGS sequence"/>
</dbReference>
<feature type="transmembrane region" description="Helical" evidence="1">
    <location>
        <begin position="55"/>
        <end position="75"/>
    </location>
</feature>
<protein>
    <submittedName>
        <fullName evidence="2">Uncharacterized protein</fullName>
    </submittedName>
</protein>
<organism evidence="2 3">
    <name type="scientific">Desulfofundulus thermosubterraneus DSM 16057</name>
    <dbReference type="NCBI Taxonomy" id="1121432"/>
    <lineage>
        <taxon>Bacteria</taxon>
        <taxon>Bacillati</taxon>
        <taxon>Bacillota</taxon>
        <taxon>Clostridia</taxon>
        <taxon>Eubacteriales</taxon>
        <taxon>Peptococcaceae</taxon>
        <taxon>Desulfofundulus</taxon>
    </lineage>
</organism>
<keyword evidence="1" id="KW-0812">Transmembrane</keyword>
<dbReference type="EMBL" id="FQZM01000021">
    <property type="protein sequence ID" value="SHJ15969.1"/>
    <property type="molecule type" value="Genomic_DNA"/>
</dbReference>
<dbReference type="STRING" id="1121432.SAMN02745219_01885"/>
<dbReference type="AlphaFoldDB" id="A0A1M6H1A5"/>
<sequence>MRLIAAKSIRKKSGSLLSLITGDGGTYTDLAPFTMMLACIAICTLIEAHTEKHLSFIWLTIFSVFTIIPVLLSFFTDLEERE</sequence>
<evidence type="ECO:0000313" key="3">
    <source>
        <dbReference type="Proteomes" id="UP000184529"/>
    </source>
</evidence>
<keyword evidence="1" id="KW-1133">Transmembrane helix</keyword>
<keyword evidence="3" id="KW-1185">Reference proteome</keyword>
<accession>A0A1M6H1A5</accession>
<proteinExistence type="predicted"/>
<dbReference type="RefSeq" id="WP_072869129.1">
    <property type="nucleotide sequence ID" value="NZ_FQZM01000021.1"/>
</dbReference>
<evidence type="ECO:0000313" key="2">
    <source>
        <dbReference type="EMBL" id="SHJ15969.1"/>
    </source>
</evidence>
<reference evidence="3" key="1">
    <citation type="submission" date="2016-11" db="EMBL/GenBank/DDBJ databases">
        <authorList>
            <person name="Varghese N."/>
            <person name="Submissions S."/>
        </authorList>
    </citation>
    <scope>NUCLEOTIDE SEQUENCE [LARGE SCALE GENOMIC DNA]</scope>
    <source>
        <strain evidence="3">DSM 16057</strain>
    </source>
</reference>
<keyword evidence="1" id="KW-0472">Membrane</keyword>
<evidence type="ECO:0000256" key="1">
    <source>
        <dbReference type="SAM" id="Phobius"/>
    </source>
</evidence>